<organism evidence="2 3">
    <name type="scientific">Fenollaria massiliensis</name>
    <dbReference type="NCBI Taxonomy" id="938288"/>
    <lineage>
        <taxon>Bacteria</taxon>
        <taxon>Bacillati</taxon>
        <taxon>Bacillota</taxon>
        <taxon>Clostridia</taxon>
        <taxon>Eubacteriales</taxon>
        <taxon>Fenollaria</taxon>
    </lineage>
</organism>
<dbReference type="InterPro" id="IPR007563">
    <property type="entry name" value="DUF554"/>
</dbReference>
<gene>
    <name evidence="2" type="ORF">M1R53_00200</name>
</gene>
<keyword evidence="3" id="KW-1185">Reference proteome</keyword>
<evidence type="ECO:0000256" key="1">
    <source>
        <dbReference type="SAM" id="Phobius"/>
    </source>
</evidence>
<name>A0A9E7IX80_9FIRM</name>
<keyword evidence="1" id="KW-0812">Transmembrane</keyword>
<dbReference type="AlphaFoldDB" id="A0A9E7IX80"/>
<dbReference type="PANTHER" id="PTHR36111:SF2">
    <property type="entry name" value="INNER MEMBRANE PROTEIN"/>
    <property type="match status" value="1"/>
</dbReference>
<dbReference type="Pfam" id="PF04474">
    <property type="entry name" value="DUF554"/>
    <property type="match status" value="1"/>
</dbReference>
<reference evidence="2" key="1">
    <citation type="submission" date="2022-04" db="EMBL/GenBank/DDBJ databases">
        <title>Complete genome sequences of Ezakiella coagulans and Fenollaria massiliensis.</title>
        <authorList>
            <person name="France M.T."/>
            <person name="Clifford J."/>
            <person name="Narina S."/>
            <person name="Rutt L."/>
            <person name="Ravel J."/>
        </authorList>
    </citation>
    <scope>NUCLEOTIDE SEQUENCE</scope>
    <source>
        <strain evidence="2">C0061C2</strain>
    </source>
</reference>
<dbReference type="PANTHER" id="PTHR36111">
    <property type="entry name" value="INNER MEMBRANE PROTEIN-RELATED"/>
    <property type="match status" value="1"/>
</dbReference>
<accession>A0A9E7IX80</accession>
<evidence type="ECO:0000313" key="2">
    <source>
        <dbReference type="EMBL" id="UQK59126.1"/>
    </source>
</evidence>
<sequence length="238" mass="24822">MGLGTLINCAAIIVAGILGRIFSKILNKKVQKALVLSSGVSIFFIGLAGSMQGMLSISGSTLKSGRAMLLVISLAIGALIGEIIGIEEGFERFGAYLKRKTKSDSDQGFIAAFVTTSLTVSIGAMAIVGSMQEGIAGDYSTLAIKAVLDFIVVFVMSASMGKGATFSFVPVFILQMSITCLAKLIAPYVTDLAIDYLSLVGSVLIACIGINLVFDKRVSVANMLPALIIAMAAAYLPF</sequence>
<dbReference type="RefSeq" id="WP_249242640.1">
    <property type="nucleotide sequence ID" value="NZ_CP096649.1"/>
</dbReference>
<protein>
    <submittedName>
        <fullName evidence="2">DUF554 domain-containing protein</fullName>
    </submittedName>
</protein>
<feature type="transmembrane region" description="Helical" evidence="1">
    <location>
        <begin position="34"/>
        <end position="55"/>
    </location>
</feature>
<feature type="transmembrane region" description="Helical" evidence="1">
    <location>
        <begin position="67"/>
        <end position="86"/>
    </location>
</feature>
<keyword evidence="1" id="KW-1133">Transmembrane helix</keyword>
<feature type="transmembrane region" description="Helical" evidence="1">
    <location>
        <begin position="192"/>
        <end position="213"/>
    </location>
</feature>
<feature type="transmembrane region" description="Helical" evidence="1">
    <location>
        <begin position="139"/>
        <end position="158"/>
    </location>
</feature>
<feature type="transmembrane region" description="Helical" evidence="1">
    <location>
        <begin position="107"/>
        <end position="127"/>
    </location>
</feature>
<keyword evidence="1" id="KW-0472">Membrane</keyword>
<feature type="transmembrane region" description="Helical" evidence="1">
    <location>
        <begin position="220"/>
        <end position="237"/>
    </location>
</feature>
<dbReference type="Proteomes" id="UP000831151">
    <property type="component" value="Chromosome"/>
</dbReference>
<dbReference type="KEGG" id="fms:M1R53_00200"/>
<feature type="transmembrane region" description="Helical" evidence="1">
    <location>
        <begin position="165"/>
        <end position="186"/>
    </location>
</feature>
<feature type="transmembrane region" description="Helical" evidence="1">
    <location>
        <begin position="6"/>
        <end position="22"/>
    </location>
</feature>
<dbReference type="EMBL" id="CP096649">
    <property type="protein sequence ID" value="UQK59126.1"/>
    <property type="molecule type" value="Genomic_DNA"/>
</dbReference>
<evidence type="ECO:0000313" key="3">
    <source>
        <dbReference type="Proteomes" id="UP000831151"/>
    </source>
</evidence>
<proteinExistence type="predicted"/>